<reference evidence="1 2" key="1">
    <citation type="submission" date="2019-01" db="EMBL/GenBank/DDBJ databases">
        <authorList>
            <person name="Ferrante I. M."/>
        </authorList>
    </citation>
    <scope>NUCLEOTIDE SEQUENCE [LARGE SCALE GENOMIC DNA]</scope>
    <source>
        <strain evidence="1 2">B856</strain>
    </source>
</reference>
<keyword evidence="2" id="KW-1185">Reference proteome</keyword>
<sequence>MGSYTRNLELYEYTRMQRRHGRKKLVIPVQKRSQMLLDAGYTEEQIIKRALEVAQIKTQRAETLNEPKQNGFDKFSSSLVKSFSKLKIDKSGNKPPKTTVAARSA</sequence>
<dbReference type="OrthoDB" id="48866at2759"/>
<dbReference type="AlphaFoldDB" id="A0A448Z1C9"/>
<gene>
    <name evidence="1" type="ORF">PSNMU_V1.4_AUG-EV-PASAV3_0025050</name>
</gene>
<dbReference type="Proteomes" id="UP000291116">
    <property type="component" value="Unassembled WGS sequence"/>
</dbReference>
<accession>A0A448Z1C9</accession>
<proteinExistence type="predicted"/>
<protein>
    <submittedName>
        <fullName evidence="1">Uncharacterized protein</fullName>
    </submittedName>
</protein>
<evidence type="ECO:0000313" key="1">
    <source>
        <dbReference type="EMBL" id="VEU35759.1"/>
    </source>
</evidence>
<evidence type="ECO:0000313" key="2">
    <source>
        <dbReference type="Proteomes" id="UP000291116"/>
    </source>
</evidence>
<organism evidence="1 2">
    <name type="scientific">Pseudo-nitzschia multistriata</name>
    <dbReference type="NCBI Taxonomy" id="183589"/>
    <lineage>
        <taxon>Eukaryota</taxon>
        <taxon>Sar</taxon>
        <taxon>Stramenopiles</taxon>
        <taxon>Ochrophyta</taxon>
        <taxon>Bacillariophyta</taxon>
        <taxon>Bacillariophyceae</taxon>
        <taxon>Bacillariophycidae</taxon>
        <taxon>Bacillariales</taxon>
        <taxon>Bacillariaceae</taxon>
        <taxon>Pseudo-nitzschia</taxon>
    </lineage>
</organism>
<dbReference type="EMBL" id="CAACVS010000068">
    <property type="protein sequence ID" value="VEU35759.1"/>
    <property type="molecule type" value="Genomic_DNA"/>
</dbReference>
<name>A0A448Z1C9_9STRA</name>